<keyword evidence="1" id="KW-0472">Membrane</keyword>
<dbReference type="AlphaFoldDB" id="A0AAD7TG21"/>
<name>A0AAD7TG21_9APHY</name>
<keyword evidence="1" id="KW-0812">Transmembrane</keyword>
<accession>A0AAD7TG21</accession>
<evidence type="ECO:0000313" key="3">
    <source>
        <dbReference type="EMBL" id="KAJ8455327.1"/>
    </source>
</evidence>
<dbReference type="EMBL" id="JAPEVG010000786">
    <property type="protein sequence ID" value="KAJ8455327.1"/>
    <property type="molecule type" value="Genomic_DNA"/>
</dbReference>
<gene>
    <name evidence="3" type="ORF">ONZ51_g12509</name>
</gene>
<protein>
    <recommendedName>
        <fullName evidence="2">DUF6533 domain-containing protein</fullName>
    </recommendedName>
</protein>
<organism evidence="3 4">
    <name type="scientific">Trametes cubensis</name>
    <dbReference type="NCBI Taxonomy" id="1111947"/>
    <lineage>
        <taxon>Eukaryota</taxon>
        <taxon>Fungi</taxon>
        <taxon>Dikarya</taxon>
        <taxon>Basidiomycota</taxon>
        <taxon>Agaricomycotina</taxon>
        <taxon>Agaricomycetes</taxon>
        <taxon>Polyporales</taxon>
        <taxon>Polyporaceae</taxon>
        <taxon>Trametes</taxon>
    </lineage>
</organism>
<dbReference type="Pfam" id="PF20151">
    <property type="entry name" value="DUF6533"/>
    <property type="match status" value="1"/>
</dbReference>
<evidence type="ECO:0000259" key="2">
    <source>
        <dbReference type="Pfam" id="PF20151"/>
    </source>
</evidence>
<evidence type="ECO:0000256" key="1">
    <source>
        <dbReference type="SAM" id="Phobius"/>
    </source>
</evidence>
<feature type="transmembrane region" description="Helical" evidence="1">
    <location>
        <begin position="68"/>
        <end position="89"/>
    </location>
</feature>
<feature type="transmembrane region" description="Helical" evidence="1">
    <location>
        <begin position="25"/>
        <end position="48"/>
    </location>
</feature>
<keyword evidence="1" id="KW-1133">Transmembrane helix</keyword>
<keyword evidence="4" id="KW-1185">Reference proteome</keyword>
<reference evidence="3" key="1">
    <citation type="submission" date="2022-11" db="EMBL/GenBank/DDBJ databases">
        <title>Genome Sequence of Cubamyces cubensis.</title>
        <authorList>
            <person name="Buettner E."/>
        </authorList>
    </citation>
    <scope>NUCLEOTIDE SEQUENCE</scope>
    <source>
        <strain evidence="3">MPL-01</strain>
    </source>
</reference>
<dbReference type="Proteomes" id="UP001215151">
    <property type="component" value="Unassembled WGS sequence"/>
</dbReference>
<feature type="domain" description="DUF6533" evidence="2">
    <location>
        <begin position="36"/>
        <end position="79"/>
    </location>
</feature>
<evidence type="ECO:0000313" key="4">
    <source>
        <dbReference type="Proteomes" id="UP001215151"/>
    </source>
</evidence>
<proteinExistence type="predicted"/>
<dbReference type="InterPro" id="IPR045340">
    <property type="entry name" value="DUF6533"/>
</dbReference>
<sequence length="96" mass="11066">MNATTDSAYSQLEEFFIEAATEGNFLLFSLAYNSVDLAAFVFVLYEYLITFDDEVECVWRRKFTWARLILILNRYIALLLFLLSITPLIPADNLPG</sequence>
<comment type="caution">
    <text evidence="3">The sequence shown here is derived from an EMBL/GenBank/DDBJ whole genome shotgun (WGS) entry which is preliminary data.</text>
</comment>